<evidence type="ECO:0000313" key="2">
    <source>
        <dbReference type="Proteomes" id="UP000218824"/>
    </source>
</evidence>
<proteinExistence type="predicted"/>
<dbReference type="KEGG" id="lem:LEN_2502"/>
<dbReference type="Pfam" id="PF20043">
    <property type="entry name" value="DUF6445"/>
    <property type="match status" value="2"/>
</dbReference>
<dbReference type="InterPro" id="IPR045617">
    <property type="entry name" value="DUF6445"/>
</dbReference>
<organism evidence="1 2">
    <name type="scientific">Lysobacter enzymogenes</name>
    <dbReference type="NCBI Taxonomy" id="69"/>
    <lineage>
        <taxon>Bacteria</taxon>
        <taxon>Pseudomonadati</taxon>
        <taxon>Pseudomonadota</taxon>
        <taxon>Gammaproteobacteria</taxon>
        <taxon>Lysobacterales</taxon>
        <taxon>Lysobacteraceae</taxon>
        <taxon>Lysobacter</taxon>
    </lineage>
</organism>
<reference evidence="1 2" key="1">
    <citation type="journal article" date="2017" name="DNA Res.">
        <title>Complete genome sequence and expression profile of the commercial lytic enzyme producer Lysobacter enzymogenes M497-1.</title>
        <authorList>
            <person name="Takami H."/>
            <person name="Toyoda A."/>
            <person name="Uchiyama I."/>
            <person name="Itoh T."/>
            <person name="Takaki Y."/>
            <person name="Arai W."/>
            <person name="Nishi S."/>
            <person name="Kawai M."/>
            <person name="Shinya K."/>
            <person name="Ikeda H."/>
        </authorList>
    </citation>
    <scope>NUCLEOTIDE SEQUENCE [LARGE SCALE GENOMIC DNA]</scope>
    <source>
        <strain evidence="1 2">M497-1</strain>
    </source>
</reference>
<sequence>MSLIASPPQPTLADDVALNPHARYAWHELEGPGGLPMLVIDDALEDPHRARAAAWNSRFHLPGPNEYYPGWQATAQMSGEKRLIQDLAKLFLDRLWSRGWPPPLRVTDLKPHSTFSVFGMDHEVARRNGYIDQHVDTFSWIAVVTYLFEHDERSGVDRGTAFWKHRPTDLKTFFLGDLLQAAQIEHLFGLNFIDPFRKASLRLRAASMADAQKQILENPSSTRRLFSLEEDHQWSLLKFVPARFNRMVAYPTWQFHSIVDTSPPQALSTRNARLTYNTFIPYPVPADLGPQPKYQGGGYAAIDGMRVE</sequence>
<accession>A0AAU9AR29</accession>
<dbReference type="Proteomes" id="UP000218824">
    <property type="component" value="Chromosome"/>
</dbReference>
<dbReference type="EMBL" id="AP014940">
    <property type="protein sequence ID" value="BAV97989.1"/>
    <property type="molecule type" value="Genomic_DNA"/>
</dbReference>
<protein>
    <submittedName>
        <fullName evidence="1">Uncharacterized protein</fullName>
    </submittedName>
</protein>
<evidence type="ECO:0000313" key="1">
    <source>
        <dbReference type="EMBL" id="BAV97989.1"/>
    </source>
</evidence>
<name>A0AAU9AR29_LYSEN</name>
<dbReference type="RefSeq" id="WP_096378343.1">
    <property type="nucleotide sequence ID" value="NZ_AP014940.1"/>
</dbReference>
<dbReference type="AlphaFoldDB" id="A0AAU9AR29"/>
<gene>
    <name evidence="1" type="ORF">LEN_2502</name>
</gene>
<dbReference type="GeneID" id="83064351"/>